<accession>A0AA39U1J6</accession>
<sequence length="131" mass="14163">MNRPLSWGAMSRCFPDKLAHPYSSHSIVLSPPLDFNEVEELAIGALNTTKLCDTTATPGFDPIIGQAGNAGIRMLSGTDPADANDELTLTEEFVVSRGGEYFFTPSINSLKETFARPIEDAIVSWGGLRSE</sequence>
<dbReference type="InterPro" id="IPR011008">
    <property type="entry name" value="Dimeric_a/b-barrel"/>
</dbReference>
<organism evidence="1 2">
    <name type="scientific">Armillaria novae-zelandiae</name>
    <dbReference type="NCBI Taxonomy" id="153914"/>
    <lineage>
        <taxon>Eukaryota</taxon>
        <taxon>Fungi</taxon>
        <taxon>Dikarya</taxon>
        <taxon>Basidiomycota</taxon>
        <taxon>Agaricomycotina</taxon>
        <taxon>Agaricomycetes</taxon>
        <taxon>Agaricomycetidae</taxon>
        <taxon>Agaricales</taxon>
        <taxon>Marasmiineae</taxon>
        <taxon>Physalacriaceae</taxon>
        <taxon>Armillaria</taxon>
    </lineage>
</organism>
<dbReference type="AlphaFoldDB" id="A0AA39U1J6"/>
<protein>
    <submittedName>
        <fullName evidence="1">Uncharacterized protein</fullName>
    </submittedName>
</protein>
<dbReference type="SUPFAM" id="SSF54909">
    <property type="entry name" value="Dimeric alpha+beta barrel"/>
    <property type="match status" value="1"/>
</dbReference>
<keyword evidence="2" id="KW-1185">Reference proteome</keyword>
<name>A0AA39U1J6_9AGAR</name>
<gene>
    <name evidence="1" type="ORF">IW261DRAFT_1424376</name>
</gene>
<dbReference type="Proteomes" id="UP001175227">
    <property type="component" value="Unassembled WGS sequence"/>
</dbReference>
<dbReference type="EMBL" id="JAUEPR010000041">
    <property type="protein sequence ID" value="KAK0472318.1"/>
    <property type="molecule type" value="Genomic_DNA"/>
</dbReference>
<proteinExistence type="predicted"/>
<reference evidence="1" key="1">
    <citation type="submission" date="2023-06" db="EMBL/GenBank/DDBJ databases">
        <authorList>
            <consortium name="Lawrence Berkeley National Laboratory"/>
            <person name="Ahrendt S."/>
            <person name="Sahu N."/>
            <person name="Indic B."/>
            <person name="Wong-Bajracharya J."/>
            <person name="Merenyi Z."/>
            <person name="Ke H.-M."/>
            <person name="Monk M."/>
            <person name="Kocsube S."/>
            <person name="Drula E."/>
            <person name="Lipzen A."/>
            <person name="Balint B."/>
            <person name="Henrissat B."/>
            <person name="Andreopoulos B."/>
            <person name="Martin F.M."/>
            <person name="Harder C.B."/>
            <person name="Rigling D."/>
            <person name="Ford K.L."/>
            <person name="Foster G.D."/>
            <person name="Pangilinan J."/>
            <person name="Papanicolaou A."/>
            <person name="Barry K."/>
            <person name="LaButti K."/>
            <person name="Viragh M."/>
            <person name="Koriabine M."/>
            <person name="Yan M."/>
            <person name="Riley R."/>
            <person name="Champramary S."/>
            <person name="Plett K.L."/>
            <person name="Tsai I.J."/>
            <person name="Slot J."/>
            <person name="Sipos G."/>
            <person name="Plett J."/>
            <person name="Nagy L.G."/>
            <person name="Grigoriev I.V."/>
        </authorList>
    </citation>
    <scope>NUCLEOTIDE SEQUENCE</scope>
    <source>
        <strain evidence="1">ICMP 16352</strain>
    </source>
</reference>
<evidence type="ECO:0000313" key="2">
    <source>
        <dbReference type="Proteomes" id="UP001175227"/>
    </source>
</evidence>
<comment type="caution">
    <text evidence="1">The sequence shown here is derived from an EMBL/GenBank/DDBJ whole genome shotgun (WGS) entry which is preliminary data.</text>
</comment>
<evidence type="ECO:0000313" key="1">
    <source>
        <dbReference type="EMBL" id="KAK0472318.1"/>
    </source>
</evidence>